<evidence type="ECO:0000313" key="2">
    <source>
        <dbReference type="EMBL" id="GIQ84578.1"/>
    </source>
</evidence>
<gene>
    <name evidence="2" type="ORF">KIPB_006100</name>
</gene>
<accession>A0A9K3CYD7</accession>
<organism evidence="2 3">
    <name type="scientific">Kipferlia bialata</name>
    <dbReference type="NCBI Taxonomy" id="797122"/>
    <lineage>
        <taxon>Eukaryota</taxon>
        <taxon>Metamonada</taxon>
        <taxon>Carpediemonas-like organisms</taxon>
        <taxon>Kipferlia</taxon>
    </lineage>
</organism>
<dbReference type="Proteomes" id="UP000265618">
    <property type="component" value="Unassembled WGS sequence"/>
</dbReference>
<keyword evidence="3" id="KW-1185">Reference proteome</keyword>
<dbReference type="AlphaFoldDB" id="A0A9K3CYD7"/>
<proteinExistence type="predicted"/>
<evidence type="ECO:0000313" key="3">
    <source>
        <dbReference type="Proteomes" id="UP000265618"/>
    </source>
</evidence>
<reference evidence="2 3" key="1">
    <citation type="journal article" date="2018" name="PLoS ONE">
        <title>The draft genome of Kipferlia bialata reveals reductive genome evolution in fornicate parasites.</title>
        <authorList>
            <person name="Tanifuji G."/>
            <person name="Takabayashi S."/>
            <person name="Kume K."/>
            <person name="Takagi M."/>
            <person name="Nakayama T."/>
            <person name="Kamikawa R."/>
            <person name="Inagaki Y."/>
            <person name="Hashimoto T."/>
        </authorList>
    </citation>
    <scope>NUCLEOTIDE SEQUENCE [LARGE SCALE GENOMIC DNA]</scope>
    <source>
        <strain evidence="2">NY0173</strain>
    </source>
</reference>
<evidence type="ECO:0000256" key="1">
    <source>
        <dbReference type="SAM" id="MobiDB-lite"/>
    </source>
</evidence>
<feature type="region of interest" description="Disordered" evidence="1">
    <location>
        <begin position="154"/>
        <end position="182"/>
    </location>
</feature>
<dbReference type="EMBL" id="BDIP01001526">
    <property type="protein sequence ID" value="GIQ84578.1"/>
    <property type="molecule type" value="Genomic_DNA"/>
</dbReference>
<name>A0A9K3CYD7_9EUKA</name>
<feature type="compositionally biased region" description="Basic residues" evidence="1">
    <location>
        <begin position="214"/>
        <end position="229"/>
    </location>
</feature>
<protein>
    <submittedName>
        <fullName evidence="2">Uncharacterized protein</fullName>
    </submittedName>
</protein>
<sequence length="321" mass="35416">MDEWFSHIFPLGSVPVSLPPLCTAASLLHLVCRHVMLPVNPPRDTCHLLLTGWHQLLLSLGSADPADIRTLVPGLYSHTDTSVRLGTLSIADCVHSAPMLGTTLSSWVSQGVVRQAALLRVVLRAQPPIEPRTLTLPLLRPAYQSYQHWKPLLTSDAEDTPAPTKKGDKNAPPVEEAPGPAFPHPLLPPLALAMPLATAQTLRETARETLRTARRERRERHRARRARHQERREREAEAAAVLAKETAPMPDGWVERETAAMDAEGDRAEQIRQTETEAANHKALTGDVSQWLGMVGIQQTRREMLALLDTIQTETGGDAEQ</sequence>
<feature type="region of interest" description="Disordered" evidence="1">
    <location>
        <begin position="212"/>
        <end position="233"/>
    </location>
</feature>
<comment type="caution">
    <text evidence="2">The sequence shown here is derived from an EMBL/GenBank/DDBJ whole genome shotgun (WGS) entry which is preliminary data.</text>
</comment>